<dbReference type="InterPro" id="IPR006121">
    <property type="entry name" value="HMA_dom"/>
</dbReference>
<dbReference type="Proteomes" id="UP001159364">
    <property type="component" value="Linkage Group LG07"/>
</dbReference>
<gene>
    <name evidence="2" type="ORF">K2173_025757</name>
</gene>
<organism evidence="2 3">
    <name type="scientific">Erythroxylum novogranatense</name>
    <dbReference type="NCBI Taxonomy" id="1862640"/>
    <lineage>
        <taxon>Eukaryota</taxon>
        <taxon>Viridiplantae</taxon>
        <taxon>Streptophyta</taxon>
        <taxon>Embryophyta</taxon>
        <taxon>Tracheophyta</taxon>
        <taxon>Spermatophyta</taxon>
        <taxon>Magnoliopsida</taxon>
        <taxon>eudicotyledons</taxon>
        <taxon>Gunneridae</taxon>
        <taxon>Pentapetalae</taxon>
        <taxon>rosids</taxon>
        <taxon>fabids</taxon>
        <taxon>Malpighiales</taxon>
        <taxon>Erythroxylaceae</taxon>
        <taxon>Erythroxylum</taxon>
    </lineage>
</organism>
<dbReference type="GO" id="GO:0046872">
    <property type="term" value="F:metal ion binding"/>
    <property type="evidence" value="ECO:0007669"/>
    <property type="project" value="InterPro"/>
</dbReference>
<dbReference type="AlphaFoldDB" id="A0AAV8T2Q5"/>
<name>A0AAV8T2Q5_9ROSI</name>
<protein>
    <recommendedName>
        <fullName evidence="1">HMA domain-containing protein</fullName>
    </recommendedName>
</protein>
<feature type="domain" description="HMA" evidence="1">
    <location>
        <begin position="2"/>
        <end position="71"/>
    </location>
</feature>
<dbReference type="EMBL" id="JAIWQS010000007">
    <property type="protein sequence ID" value="KAJ8761050.1"/>
    <property type="molecule type" value="Genomic_DNA"/>
</dbReference>
<proteinExistence type="predicted"/>
<dbReference type="InterPro" id="IPR044296">
    <property type="entry name" value="HIPP46"/>
</dbReference>
<reference evidence="2 3" key="1">
    <citation type="submission" date="2021-09" db="EMBL/GenBank/DDBJ databases">
        <title>Genomic insights and catalytic innovation underlie evolution of tropane alkaloids biosynthesis.</title>
        <authorList>
            <person name="Wang Y.-J."/>
            <person name="Tian T."/>
            <person name="Huang J.-P."/>
            <person name="Huang S.-X."/>
        </authorList>
    </citation>
    <scope>NUCLEOTIDE SEQUENCE [LARGE SCALE GENOMIC DNA]</scope>
    <source>
        <strain evidence="2">KIB-2018</strain>
        <tissue evidence="2">Leaf</tissue>
    </source>
</reference>
<evidence type="ECO:0000313" key="3">
    <source>
        <dbReference type="Proteomes" id="UP001159364"/>
    </source>
</evidence>
<dbReference type="PROSITE" id="PS50846">
    <property type="entry name" value="HMA_2"/>
    <property type="match status" value="1"/>
</dbReference>
<keyword evidence="3" id="KW-1185">Reference proteome</keyword>
<sequence length="74" mass="7910">MKQKMVLKVTMICQKCRTKALEIVADSHGVTSLGLEGNEKEKVAVIGDGFDVVAMVAKLRKKVGHTEIVSLGAA</sequence>
<evidence type="ECO:0000259" key="1">
    <source>
        <dbReference type="PROSITE" id="PS50846"/>
    </source>
</evidence>
<dbReference type="Gene3D" id="3.30.70.100">
    <property type="match status" value="1"/>
</dbReference>
<evidence type="ECO:0000313" key="2">
    <source>
        <dbReference type="EMBL" id="KAJ8761050.1"/>
    </source>
</evidence>
<dbReference type="PANTHER" id="PTHR46371">
    <property type="entry name" value="OS04G0464100 PROTEIN"/>
    <property type="match status" value="1"/>
</dbReference>
<comment type="caution">
    <text evidence="2">The sequence shown here is derived from an EMBL/GenBank/DDBJ whole genome shotgun (WGS) entry which is preliminary data.</text>
</comment>
<accession>A0AAV8T2Q5</accession>